<keyword evidence="2 4" id="KW-0479">Metal-binding</keyword>
<dbReference type="PROSITE" id="PS51007">
    <property type="entry name" value="CYTC"/>
    <property type="match status" value="1"/>
</dbReference>
<evidence type="ECO:0000256" key="6">
    <source>
        <dbReference type="SAM" id="Phobius"/>
    </source>
</evidence>
<evidence type="ECO:0000256" key="1">
    <source>
        <dbReference type="ARBA" id="ARBA00022617"/>
    </source>
</evidence>
<proteinExistence type="predicted"/>
<dbReference type="KEGG" id="nti:DNFV4_03632"/>
<keyword evidence="6" id="KW-0812">Transmembrane</keyword>
<protein>
    <submittedName>
        <fullName evidence="8">Cytochrome c domain-containing protein</fullName>
    </submittedName>
</protein>
<dbReference type="RefSeq" id="WP_289270208.1">
    <property type="nucleotide sequence ID" value="NZ_OX365700.1"/>
</dbReference>
<accession>A0AA86TEE7</accession>
<dbReference type="SUPFAM" id="SSF46626">
    <property type="entry name" value="Cytochrome c"/>
    <property type="match status" value="1"/>
</dbReference>
<keyword evidence="3 4" id="KW-0408">Iron</keyword>
<evidence type="ECO:0000256" key="4">
    <source>
        <dbReference type="PROSITE-ProRule" id="PRU00433"/>
    </source>
</evidence>
<dbReference type="Proteomes" id="UP001179121">
    <property type="component" value="Chromosome"/>
</dbReference>
<feature type="region of interest" description="Disordered" evidence="5">
    <location>
        <begin position="1"/>
        <end position="25"/>
    </location>
</feature>
<keyword evidence="1 4" id="KW-0349">Heme</keyword>
<name>A0AA86TEE7_9BACT</name>
<dbReference type="GO" id="GO:0020037">
    <property type="term" value="F:heme binding"/>
    <property type="evidence" value="ECO:0007669"/>
    <property type="project" value="InterPro"/>
</dbReference>
<dbReference type="Gene3D" id="1.10.760.10">
    <property type="entry name" value="Cytochrome c-like domain"/>
    <property type="match status" value="1"/>
</dbReference>
<evidence type="ECO:0000259" key="7">
    <source>
        <dbReference type="PROSITE" id="PS51007"/>
    </source>
</evidence>
<keyword evidence="9" id="KW-1185">Reference proteome</keyword>
<keyword evidence="6" id="KW-0472">Membrane</keyword>
<evidence type="ECO:0000313" key="9">
    <source>
        <dbReference type="Proteomes" id="UP001179121"/>
    </source>
</evidence>
<dbReference type="AlphaFoldDB" id="A0AA86TEE7"/>
<dbReference type="InterPro" id="IPR009056">
    <property type="entry name" value="Cyt_c-like_dom"/>
</dbReference>
<feature type="compositionally biased region" description="Basic and acidic residues" evidence="5">
    <location>
        <begin position="10"/>
        <end position="20"/>
    </location>
</feature>
<gene>
    <name evidence="8" type="ORF">DNFV4_03632</name>
</gene>
<dbReference type="GO" id="GO:0009055">
    <property type="term" value="F:electron transfer activity"/>
    <property type="evidence" value="ECO:0007669"/>
    <property type="project" value="InterPro"/>
</dbReference>
<evidence type="ECO:0000256" key="2">
    <source>
        <dbReference type="ARBA" id="ARBA00022723"/>
    </source>
</evidence>
<dbReference type="GO" id="GO:0046872">
    <property type="term" value="F:metal ion binding"/>
    <property type="evidence" value="ECO:0007669"/>
    <property type="project" value="UniProtKB-KW"/>
</dbReference>
<dbReference type="EMBL" id="OX365700">
    <property type="protein sequence ID" value="CAI4033199.1"/>
    <property type="molecule type" value="Genomic_DNA"/>
</dbReference>
<evidence type="ECO:0000256" key="3">
    <source>
        <dbReference type="ARBA" id="ARBA00023004"/>
    </source>
</evidence>
<keyword evidence="6" id="KW-1133">Transmembrane helix</keyword>
<reference evidence="8" key="1">
    <citation type="submission" date="2022-10" db="EMBL/GenBank/DDBJ databases">
        <authorList>
            <person name="Koch H."/>
        </authorList>
    </citation>
    <scope>NUCLEOTIDE SEQUENCE</scope>
    <source>
        <strain evidence="8">DNF</strain>
    </source>
</reference>
<organism evidence="8 9">
    <name type="scientific">Nitrospira tepida</name>
    <dbReference type="NCBI Taxonomy" id="2973512"/>
    <lineage>
        <taxon>Bacteria</taxon>
        <taxon>Pseudomonadati</taxon>
        <taxon>Nitrospirota</taxon>
        <taxon>Nitrospiria</taxon>
        <taxon>Nitrospirales</taxon>
        <taxon>Nitrospiraceae</taxon>
        <taxon>Nitrospira</taxon>
    </lineage>
</organism>
<evidence type="ECO:0000313" key="8">
    <source>
        <dbReference type="EMBL" id="CAI4033199.1"/>
    </source>
</evidence>
<dbReference type="InterPro" id="IPR036909">
    <property type="entry name" value="Cyt_c-like_dom_sf"/>
</dbReference>
<feature type="transmembrane region" description="Helical" evidence="6">
    <location>
        <begin position="30"/>
        <end position="47"/>
    </location>
</feature>
<feature type="domain" description="Cytochrome c" evidence="7">
    <location>
        <begin position="72"/>
        <end position="180"/>
    </location>
</feature>
<sequence length="187" mass="20061">MSDSPPTSSSDRDATSDSKKAAARRRERSITAWLVGAVLLFALYTISRTPTVSEHPKDGGGITGPQLTPEMVPLVSGQEPLQVMFLKAGCPVCHTIPGIEGAQGREGPALRLGTTGPQRLADPKYKGKAQTVREYIVESIVNPGVYIVPGYPTHAMPRWYGQKLSAEALDQMAAYLEQLTEPSAAMP</sequence>
<evidence type="ECO:0000256" key="5">
    <source>
        <dbReference type="SAM" id="MobiDB-lite"/>
    </source>
</evidence>
<dbReference type="Pfam" id="PF00034">
    <property type="entry name" value="Cytochrom_C"/>
    <property type="match status" value="1"/>
</dbReference>